<dbReference type="InterPro" id="IPR029060">
    <property type="entry name" value="PIN-like_dom_sf"/>
</dbReference>
<gene>
    <name evidence="3" type="ORF">BJ085DRAFT_35201</name>
</gene>
<dbReference type="SUPFAM" id="SSF88723">
    <property type="entry name" value="PIN domain-like"/>
    <property type="match status" value="1"/>
</dbReference>
<dbReference type="GO" id="GO:0005634">
    <property type="term" value="C:nucleus"/>
    <property type="evidence" value="ECO:0007669"/>
    <property type="project" value="TreeGrafter"/>
</dbReference>
<sequence length="551" mass="61609">MDIDEGSVLNSIHSSIEYYRRVRPISSLTPSVARPLPPAQGAAAQTETLQLLFVLDTSYLLAQLGFLRKLLAAARQRTGVGVVVPWVVIRELDGLKEATTGHRSVDRQPSSGRGLDDSIYSDQVVSSRTSAKKSSTGIGRAARTAIDFIHNSLQPSAGSVLRGQRATEYLLMEKQNDDQILDCCRYFAEMAQIPTVVLLSTDKNLCVKAMIHGLPTCGIWKGQPEDLLSHYHHPAPSHFGSKPPDYPEEVPAPVSLTAPSQYQTGYDNTINNDADSDAMMIDSDDEPTLTVPESHPSLPIPDYVPVAPQTPTPAKGPSLLAQRLDQLTAIIEYIEDPDRSLLSHAIKYQFYIDLGEDWDHFVTSFRGTPWTLRDMCDIVQRYWQGNFRAVYPGPAYPVFELLKRQHMAWLELRSRDPVELIEFEESHLTIPSDPNVKCGGLPSVKEIEKITPNHRLWNRPPPNLSSVPLATLIQVVLSPAALRVFLDHLDMMLKLCDDVTRTLPLQQRDGEIPSKLNGWFRSLPALFLNPHAPTRSYLIKEWRQGLSLDYN</sequence>
<dbReference type="GO" id="GO:0004540">
    <property type="term" value="F:RNA nuclease activity"/>
    <property type="evidence" value="ECO:0007669"/>
    <property type="project" value="UniProtKB-ARBA"/>
</dbReference>
<keyword evidence="4" id="KW-1185">Reference proteome</keyword>
<dbReference type="PANTHER" id="PTHR16161:SF0">
    <property type="entry name" value="TRANSCRIPTIONAL PROTEIN SWT1"/>
    <property type="match status" value="1"/>
</dbReference>
<evidence type="ECO:0000256" key="1">
    <source>
        <dbReference type="SAM" id="MobiDB-lite"/>
    </source>
</evidence>
<dbReference type="Proteomes" id="UP000268162">
    <property type="component" value="Unassembled WGS sequence"/>
</dbReference>
<feature type="domain" description="PIN" evidence="2">
    <location>
        <begin position="53"/>
        <end position="217"/>
    </location>
</feature>
<dbReference type="PANTHER" id="PTHR16161">
    <property type="entry name" value="TRANSCRIPTIONAL PROTEIN SWT1"/>
    <property type="match status" value="1"/>
</dbReference>
<proteinExistence type="predicted"/>
<dbReference type="AlphaFoldDB" id="A0A4P9ZKD8"/>
<feature type="region of interest" description="Disordered" evidence="1">
    <location>
        <begin position="99"/>
        <end position="118"/>
    </location>
</feature>
<feature type="region of interest" description="Disordered" evidence="1">
    <location>
        <begin position="231"/>
        <end position="253"/>
    </location>
</feature>
<evidence type="ECO:0000259" key="2">
    <source>
        <dbReference type="Pfam" id="PF13638"/>
    </source>
</evidence>
<organism evidence="3 4">
    <name type="scientific">Dimargaris cristalligena</name>
    <dbReference type="NCBI Taxonomy" id="215637"/>
    <lineage>
        <taxon>Eukaryota</taxon>
        <taxon>Fungi</taxon>
        <taxon>Fungi incertae sedis</taxon>
        <taxon>Zoopagomycota</taxon>
        <taxon>Kickxellomycotina</taxon>
        <taxon>Dimargaritomycetes</taxon>
        <taxon>Dimargaritales</taxon>
        <taxon>Dimargaritaceae</taxon>
        <taxon>Dimargaris</taxon>
    </lineage>
</organism>
<evidence type="ECO:0000313" key="3">
    <source>
        <dbReference type="EMBL" id="RKP33736.1"/>
    </source>
</evidence>
<name>A0A4P9ZKD8_9FUNG</name>
<dbReference type="InterPro" id="IPR052626">
    <property type="entry name" value="SWT1_Regulator"/>
</dbReference>
<dbReference type="EMBL" id="ML003596">
    <property type="protein sequence ID" value="RKP33736.1"/>
    <property type="molecule type" value="Genomic_DNA"/>
</dbReference>
<reference evidence="4" key="1">
    <citation type="journal article" date="2018" name="Nat. Microbiol.">
        <title>Leveraging single-cell genomics to expand the fungal tree of life.</title>
        <authorList>
            <person name="Ahrendt S.R."/>
            <person name="Quandt C.A."/>
            <person name="Ciobanu D."/>
            <person name="Clum A."/>
            <person name="Salamov A."/>
            <person name="Andreopoulos B."/>
            <person name="Cheng J.F."/>
            <person name="Woyke T."/>
            <person name="Pelin A."/>
            <person name="Henrissat B."/>
            <person name="Reynolds N.K."/>
            <person name="Benny G.L."/>
            <person name="Smith M.E."/>
            <person name="James T.Y."/>
            <person name="Grigoriev I.V."/>
        </authorList>
    </citation>
    <scope>NUCLEOTIDE SEQUENCE [LARGE SCALE GENOMIC DNA]</scope>
    <source>
        <strain evidence="4">RSA 468</strain>
    </source>
</reference>
<dbReference type="Pfam" id="PF13638">
    <property type="entry name" value="PIN_4"/>
    <property type="match status" value="1"/>
</dbReference>
<accession>A0A4P9ZKD8</accession>
<dbReference type="InterPro" id="IPR002716">
    <property type="entry name" value="PIN_dom"/>
</dbReference>
<dbReference type="Gene3D" id="3.40.50.1010">
    <property type="entry name" value="5'-nuclease"/>
    <property type="match status" value="1"/>
</dbReference>
<evidence type="ECO:0000313" key="4">
    <source>
        <dbReference type="Proteomes" id="UP000268162"/>
    </source>
</evidence>
<protein>
    <submittedName>
        <fullName evidence="3">PIN domain-containing protein</fullName>
    </submittedName>
</protein>
<dbReference type="CDD" id="cd18727">
    <property type="entry name" value="PIN_Swt1-like"/>
    <property type="match status" value="1"/>
</dbReference>
<dbReference type="STRING" id="215637.A0A4P9ZKD8"/>